<organism evidence="1 2">
    <name type="scientific">Lasiodiplodia mahajangana</name>
    <dbReference type="NCBI Taxonomy" id="1108764"/>
    <lineage>
        <taxon>Eukaryota</taxon>
        <taxon>Fungi</taxon>
        <taxon>Dikarya</taxon>
        <taxon>Ascomycota</taxon>
        <taxon>Pezizomycotina</taxon>
        <taxon>Dothideomycetes</taxon>
        <taxon>Dothideomycetes incertae sedis</taxon>
        <taxon>Botryosphaeriales</taxon>
        <taxon>Botryosphaeriaceae</taxon>
        <taxon>Lasiodiplodia</taxon>
    </lineage>
</organism>
<evidence type="ECO:0000313" key="1">
    <source>
        <dbReference type="EMBL" id="KAJ8120518.1"/>
    </source>
</evidence>
<dbReference type="Proteomes" id="UP001153332">
    <property type="component" value="Unassembled WGS sequence"/>
</dbReference>
<name>A0ACC2IZF7_9PEZI</name>
<protein>
    <submittedName>
        <fullName evidence="1">Uncharacterized protein</fullName>
    </submittedName>
</protein>
<gene>
    <name evidence="1" type="ORF">O1611_g10348</name>
</gene>
<evidence type="ECO:0000313" key="2">
    <source>
        <dbReference type="Proteomes" id="UP001153332"/>
    </source>
</evidence>
<comment type="caution">
    <text evidence="1">The sequence shown here is derived from an EMBL/GenBank/DDBJ whole genome shotgun (WGS) entry which is preliminary data.</text>
</comment>
<proteinExistence type="predicted"/>
<keyword evidence="2" id="KW-1185">Reference proteome</keyword>
<dbReference type="EMBL" id="JAPUUL010004076">
    <property type="protein sequence ID" value="KAJ8120518.1"/>
    <property type="molecule type" value="Genomic_DNA"/>
</dbReference>
<sequence length="173" mass="19480">MPRSKSQHPINPNSQFWRHQDLELQSAQHGAGARNQPEFASQPRVPGNPGFRGDPDQLGTFPPPRAQRGVRGGRIHRRRRSHEPNHDPQLGHLARRQLEYVVERLRPLRCRSISLRAAADYLRGFHLRRHAPPYATSQALESGTGPPGEDPATSSPGRHHLPRSVCAARVYVF</sequence>
<reference evidence="1" key="1">
    <citation type="submission" date="2022-12" db="EMBL/GenBank/DDBJ databases">
        <title>Genome Sequence of Lasiodiplodia mahajangana.</title>
        <authorList>
            <person name="Buettner E."/>
        </authorList>
    </citation>
    <scope>NUCLEOTIDE SEQUENCE</scope>
    <source>
        <strain evidence="1">VT137</strain>
    </source>
</reference>
<accession>A0ACC2IZF7</accession>